<evidence type="ECO:0008006" key="3">
    <source>
        <dbReference type="Google" id="ProtNLM"/>
    </source>
</evidence>
<dbReference type="Gene3D" id="3.40.1280.10">
    <property type="match status" value="1"/>
</dbReference>
<evidence type="ECO:0000313" key="2">
    <source>
        <dbReference type="Proteomes" id="UP000694402"/>
    </source>
</evidence>
<reference evidence="1" key="2">
    <citation type="submission" date="2025-09" db="UniProtKB">
        <authorList>
            <consortium name="Ensembl"/>
        </authorList>
    </citation>
    <scope>IDENTIFICATION</scope>
</reference>
<protein>
    <recommendedName>
        <fullName evidence="3">tRNA/rRNA methyltransferase SpoU type domain-containing protein</fullName>
    </recommendedName>
</protein>
<accession>A0A8C8EI24</accession>
<dbReference type="Ensembl" id="ENSOTST00005005353.2">
    <property type="protein sequence ID" value="ENSOTSP00005004792.1"/>
    <property type="gene ID" value="ENSOTSG00005002757.2"/>
</dbReference>
<dbReference type="PANTHER" id="PTHR43191">
    <property type="entry name" value="RRNA METHYLTRANSFERASE 3"/>
    <property type="match status" value="1"/>
</dbReference>
<reference evidence="1" key="1">
    <citation type="submission" date="2025-08" db="UniProtKB">
        <authorList>
            <consortium name="Ensembl"/>
        </authorList>
    </citation>
    <scope>IDENTIFICATION</scope>
</reference>
<dbReference type="PANTHER" id="PTHR43191:SF2">
    <property type="entry name" value="RRNA METHYLTRANSFERASE 3, MITOCHONDRIAL"/>
    <property type="match status" value="1"/>
</dbReference>
<evidence type="ECO:0000313" key="1">
    <source>
        <dbReference type="Ensembl" id="ENSOTSP00005004792.1"/>
    </source>
</evidence>
<dbReference type="GO" id="GO:0003723">
    <property type="term" value="F:RNA binding"/>
    <property type="evidence" value="ECO:0007669"/>
    <property type="project" value="TreeGrafter"/>
</dbReference>
<sequence length="266" mass="29471">MAKHPPRREHTTNLKDQLGGLKFERTVPGDKRLALRSRWGVAGANPQMVFFSSVYTLCELPLDKLKRATLPDPSWLTFPQDQRGQSVSLSLICDNVQEPGHHPATMSCSPRVCHDDKLGMGCVDAWEPKVLRAVIGAHFLHVADNCSGYEREIAENMEANQSNKPSKAGDFGWMSSRPNCKDMHYEEYQIPRAATKLYHEGWAQGNTGHVIGGETHGLSLEAVQLVERTAGPRLFIPVVPGVDGLNSASMLLFEGSNTVKYIFSME</sequence>
<dbReference type="GeneTree" id="ENSGT00960000191650"/>
<dbReference type="InterPro" id="IPR051259">
    <property type="entry name" value="rRNA_Methyltransferase"/>
</dbReference>
<dbReference type="AlphaFoldDB" id="A0A8C8EI24"/>
<dbReference type="Proteomes" id="UP000694402">
    <property type="component" value="Unassembled WGS sequence"/>
</dbReference>
<keyword evidence="2" id="KW-1185">Reference proteome</keyword>
<dbReference type="SUPFAM" id="SSF75217">
    <property type="entry name" value="alpha/beta knot"/>
    <property type="match status" value="1"/>
</dbReference>
<name>A0A8C8EI24_ONCTS</name>
<organism evidence="1 2">
    <name type="scientific">Oncorhynchus tshawytscha</name>
    <name type="common">Chinook salmon</name>
    <name type="synonym">Salmo tshawytscha</name>
    <dbReference type="NCBI Taxonomy" id="74940"/>
    <lineage>
        <taxon>Eukaryota</taxon>
        <taxon>Metazoa</taxon>
        <taxon>Chordata</taxon>
        <taxon>Craniata</taxon>
        <taxon>Vertebrata</taxon>
        <taxon>Euteleostomi</taxon>
        <taxon>Actinopterygii</taxon>
        <taxon>Neopterygii</taxon>
        <taxon>Teleostei</taxon>
        <taxon>Protacanthopterygii</taxon>
        <taxon>Salmoniformes</taxon>
        <taxon>Salmonidae</taxon>
        <taxon>Salmoninae</taxon>
        <taxon>Oncorhynchus</taxon>
    </lineage>
</organism>
<dbReference type="InterPro" id="IPR029026">
    <property type="entry name" value="tRNA_m1G_MTases_N"/>
</dbReference>
<proteinExistence type="predicted"/>
<dbReference type="InterPro" id="IPR029028">
    <property type="entry name" value="Alpha/beta_knot_MTases"/>
</dbReference>